<dbReference type="Pfam" id="PF04233">
    <property type="entry name" value="Phage_Mu_F"/>
    <property type="match status" value="1"/>
</dbReference>
<protein>
    <submittedName>
        <fullName evidence="2">Phage head morphogenesis protein, SPP1 gp7 family</fullName>
    </submittedName>
</protein>
<dbReference type="RefSeq" id="WP_036945476.1">
    <property type="nucleotide sequence ID" value="NZ_JQKC01000053.1"/>
</dbReference>
<feature type="domain" description="Phage head morphogenesis" evidence="1">
    <location>
        <begin position="196"/>
        <end position="303"/>
    </location>
</feature>
<dbReference type="eggNOG" id="COG2369">
    <property type="taxonomic scope" value="Bacteria"/>
</dbReference>
<comment type="caution">
    <text evidence="2">The sequence shown here is derived from an EMBL/GenBank/DDBJ whole genome shotgun (WGS) entry which is preliminary data.</text>
</comment>
<dbReference type="InterPro" id="IPR006528">
    <property type="entry name" value="Phage_head_morphogenesis_dom"/>
</dbReference>
<gene>
    <name evidence="2" type="ORF">Bccel_0250</name>
</gene>
<proteinExistence type="predicted"/>
<evidence type="ECO:0000313" key="3">
    <source>
        <dbReference type="Proteomes" id="UP000036923"/>
    </source>
</evidence>
<dbReference type="NCBIfam" id="TIGR01641">
    <property type="entry name" value="phageSPP1_gp7"/>
    <property type="match status" value="1"/>
</dbReference>
<dbReference type="AlphaFoldDB" id="A0A0L6JGZ2"/>
<evidence type="ECO:0000313" key="2">
    <source>
        <dbReference type="EMBL" id="KNY24993.1"/>
    </source>
</evidence>
<evidence type="ECO:0000259" key="1">
    <source>
        <dbReference type="Pfam" id="PF04233"/>
    </source>
</evidence>
<dbReference type="STRING" id="398512.Bccel_0250"/>
<dbReference type="Proteomes" id="UP000036923">
    <property type="component" value="Unassembled WGS sequence"/>
</dbReference>
<sequence>MTNKEYWIKRTEQNLILQEKKAEEYGLLLLKSYENVKDNIDKELSVFYQKYAINNNINYVEAQKLLSKSELSKFKDSLDEYIKQAKLYSDNPEYIKKLENMSIRARVRRIEALKIEIEHQIEILTSNNNIETGNLLNNIYSDGYYRSIWTVQTGLSIGLNFDKLNTDAIEKVVKTKWLGENYSDRIYKDKEKLIRTLETELTQSFIRGDSGQNTAKRLSKRLDISYNNAIRLVRTESNHISNESFGDGLIASGVVSQYEYVATLDNLTSEICQGLDGLVFKLSDRQVGVNYPPVHPNCRSTVIPYFKDEIAPERIARNKEGKTYYVEGDMTYEKWKEKYVD</sequence>
<accession>A0A0L6JGZ2</accession>
<dbReference type="EMBL" id="LGTC01000001">
    <property type="protein sequence ID" value="KNY24993.1"/>
    <property type="molecule type" value="Genomic_DNA"/>
</dbReference>
<reference evidence="3" key="1">
    <citation type="submission" date="2015-07" db="EMBL/GenBank/DDBJ databases">
        <title>Near-Complete Genome Sequence of the Cellulolytic Bacterium Bacteroides (Pseudobacteroides) cellulosolvens ATCC 35603.</title>
        <authorList>
            <person name="Dassa B."/>
            <person name="Utturkar S.M."/>
            <person name="Klingeman D.M."/>
            <person name="Hurt R.A."/>
            <person name="Keller M."/>
            <person name="Xu J."/>
            <person name="Reddy Y.H.K."/>
            <person name="Borovok I."/>
            <person name="Grinberg I.R."/>
            <person name="Lamed R."/>
            <person name="Zhivin O."/>
            <person name="Bayer E.A."/>
            <person name="Brown S.D."/>
        </authorList>
    </citation>
    <scope>NUCLEOTIDE SEQUENCE [LARGE SCALE GENOMIC DNA]</scope>
    <source>
        <strain evidence="3">DSM 2933</strain>
    </source>
</reference>
<keyword evidence="3" id="KW-1185">Reference proteome</keyword>
<organism evidence="2 3">
    <name type="scientific">Pseudobacteroides cellulosolvens ATCC 35603 = DSM 2933</name>
    <dbReference type="NCBI Taxonomy" id="398512"/>
    <lineage>
        <taxon>Bacteria</taxon>
        <taxon>Bacillati</taxon>
        <taxon>Bacillota</taxon>
        <taxon>Clostridia</taxon>
        <taxon>Eubacteriales</taxon>
        <taxon>Oscillospiraceae</taxon>
        <taxon>Pseudobacteroides</taxon>
    </lineage>
</organism>
<dbReference type="OrthoDB" id="9765386at2"/>
<name>A0A0L6JGZ2_9FIRM</name>